<sequence>MHYLVLKDFLNRNNLSQREAARRIGVTDRMMRYYASGEKQIPKSVEYALMYVADSVKLHVEIDGFNPFTLYIPHPTHIKIGTGYGTEEDIDDEDALPVNEFRQNIVAWGERDSTIKSNFPLNDLASGEIDAEFSIDAS</sequence>
<accession>A0A1H6F5A1</accession>
<reference evidence="1 2" key="1">
    <citation type="submission" date="2016-10" db="EMBL/GenBank/DDBJ databases">
        <authorList>
            <person name="de Groot N.N."/>
        </authorList>
    </citation>
    <scope>NUCLEOTIDE SEQUENCE [LARGE SCALE GENOMIC DNA]</scope>
    <source>
        <strain evidence="1">MBHS1</strain>
    </source>
</reference>
<evidence type="ECO:0000313" key="1">
    <source>
        <dbReference type="EMBL" id="SEH05347.1"/>
    </source>
</evidence>
<dbReference type="AlphaFoldDB" id="A0A1H6F5A1"/>
<dbReference type="Proteomes" id="UP000236724">
    <property type="component" value="Unassembled WGS sequence"/>
</dbReference>
<dbReference type="CDD" id="cd00093">
    <property type="entry name" value="HTH_XRE"/>
    <property type="match status" value="1"/>
</dbReference>
<dbReference type="InterPro" id="IPR010982">
    <property type="entry name" value="Lambda_DNA-bd_dom_sf"/>
</dbReference>
<protein>
    <submittedName>
        <fullName evidence="1">Uncharacterized protein</fullName>
    </submittedName>
</protein>
<keyword evidence="2" id="KW-1185">Reference proteome</keyword>
<dbReference type="EMBL" id="FMSV02000203">
    <property type="protein sequence ID" value="SEH05347.1"/>
    <property type="molecule type" value="Genomic_DNA"/>
</dbReference>
<dbReference type="Gene3D" id="1.10.260.40">
    <property type="entry name" value="lambda repressor-like DNA-binding domains"/>
    <property type="match status" value="1"/>
</dbReference>
<dbReference type="InterPro" id="IPR001387">
    <property type="entry name" value="Cro/C1-type_HTH"/>
</dbReference>
<proteinExistence type="predicted"/>
<dbReference type="OrthoDB" id="6940327at2"/>
<evidence type="ECO:0000313" key="2">
    <source>
        <dbReference type="Proteomes" id="UP000236724"/>
    </source>
</evidence>
<name>A0A1H6F5A1_9GAMM</name>
<dbReference type="RefSeq" id="WP_103919296.1">
    <property type="nucleotide sequence ID" value="NZ_FMSV02000203.1"/>
</dbReference>
<dbReference type="SUPFAM" id="SSF47413">
    <property type="entry name" value="lambda repressor-like DNA-binding domains"/>
    <property type="match status" value="1"/>
</dbReference>
<organism evidence="1 2">
    <name type="scientific">Candidatus Venteria ishoeyi</name>
    <dbReference type="NCBI Taxonomy" id="1899563"/>
    <lineage>
        <taxon>Bacteria</taxon>
        <taxon>Pseudomonadati</taxon>
        <taxon>Pseudomonadota</taxon>
        <taxon>Gammaproteobacteria</taxon>
        <taxon>Thiotrichales</taxon>
        <taxon>Thiotrichaceae</taxon>
        <taxon>Venteria</taxon>
    </lineage>
</organism>
<dbReference type="GO" id="GO:0003677">
    <property type="term" value="F:DNA binding"/>
    <property type="evidence" value="ECO:0007669"/>
    <property type="project" value="InterPro"/>
</dbReference>
<gene>
    <name evidence="1" type="ORF">MBHS_01200</name>
</gene>